<dbReference type="PANTHER" id="PTHR42790:SF19">
    <property type="entry name" value="KYNURENINE_ALPHA-AMINOADIPATE AMINOTRANSFERASE, MITOCHONDRIAL"/>
    <property type="match status" value="1"/>
</dbReference>
<dbReference type="InterPro" id="IPR015424">
    <property type="entry name" value="PyrdxlP-dep_Trfase"/>
</dbReference>
<proteinExistence type="predicted"/>
<dbReference type="InterPro" id="IPR050859">
    <property type="entry name" value="Class-I_PLP-dep_aminotransf"/>
</dbReference>
<reference evidence="5" key="1">
    <citation type="submission" date="2021-01" db="EMBL/GenBank/DDBJ databases">
        <authorList>
            <person name="Corre E."/>
            <person name="Pelletier E."/>
            <person name="Niang G."/>
            <person name="Scheremetjew M."/>
            <person name="Finn R."/>
            <person name="Kale V."/>
            <person name="Holt S."/>
            <person name="Cochrane G."/>
            <person name="Meng A."/>
            <person name="Brown T."/>
            <person name="Cohen L."/>
        </authorList>
    </citation>
    <scope>NUCLEOTIDE SEQUENCE</scope>
    <source>
        <strain evidence="5">CCMP1413</strain>
    </source>
</reference>
<evidence type="ECO:0000256" key="1">
    <source>
        <dbReference type="ARBA" id="ARBA00001933"/>
    </source>
</evidence>
<evidence type="ECO:0000256" key="3">
    <source>
        <dbReference type="ARBA" id="ARBA00022679"/>
    </source>
</evidence>
<evidence type="ECO:0008006" key="6">
    <source>
        <dbReference type="Google" id="ProtNLM"/>
    </source>
</evidence>
<accession>A0A7R9XVN0</accession>
<dbReference type="Gene3D" id="3.40.640.10">
    <property type="entry name" value="Type I PLP-dependent aspartate aminotransferase-like (Major domain)"/>
    <property type="match status" value="1"/>
</dbReference>
<dbReference type="SUPFAM" id="SSF53383">
    <property type="entry name" value="PLP-dependent transferases"/>
    <property type="match status" value="1"/>
</dbReference>
<organism evidence="5">
    <name type="scientific">Prasinoderma coloniale</name>
    <dbReference type="NCBI Taxonomy" id="156133"/>
    <lineage>
        <taxon>Eukaryota</taxon>
        <taxon>Viridiplantae</taxon>
        <taxon>Prasinodermophyta</taxon>
        <taxon>Prasinodermophyceae</taxon>
        <taxon>Prasinodermales</taxon>
        <taxon>Prasinodermaceae</taxon>
        <taxon>Prasinoderma</taxon>
    </lineage>
</organism>
<dbReference type="GO" id="GO:0008483">
    <property type="term" value="F:transaminase activity"/>
    <property type="evidence" value="ECO:0007669"/>
    <property type="project" value="UniProtKB-KW"/>
</dbReference>
<keyword evidence="4" id="KW-0663">Pyridoxal phosphate</keyword>
<dbReference type="PANTHER" id="PTHR42790">
    <property type="entry name" value="AMINOTRANSFERASE"/>
    <property type="match status" value="1"/>
</dbReference>
<dbReference type="GO" id="GO:1901605">
    <property type="term" value="P:alpha-amino acid metabolic process"/>
    <property type="evidence" value="ECO:0007669"/>
    <property type="project" value="TreeGrafter"/>
</dbReference>
<dbReference type="InterPro" id="IPR015421">
    <property type="entry name" value="PyrdxlP-dep_Trfase_major"/>
</dbReference>
<evidence type="ECO:0000256" key="2">
    <source>
        <dbReference type="ARBA" id="ARBA00022576"/>
    </source>
</evidence>
<evidence type="ECO:0000313" key="5">
    <source>
        <dbReference type="EMBL" id="CAD8230160.1"/>
    </source>
</evidence>
<keyword evidence="3" id="KW-0808">Transferase</keyword>
<sequence length="353" mass="37367">MAGDEAWRARHAGLLTPVAAARASPRLLSLLPMLADQRTVWLAGGTPPGEAFPLASLRVTTVDGACDVHVGAAAGGHADKNDEAYKMQQYQMIFRCYQALFDWVCAHVRLLHAPPEGGGAVGPAPLEERVLLTCGNSDALDKVLVALLAPRDVLLVEESNFLTSISALRPHQARGVTVAPVRTHCARAVRDACAALRARGPRPKAYCVIPTVHNPTGVSASAETRRATYAAACEEDLLLLEDDPSLYAAFGKTGGKWLKGADAAAAGESANAVNEAAMPGLYGLASHAFTTSTPNAALPPSYLSMDVEERVVRVDTFSKLMGKGEGNVRPVVRARAHALVRPHARTRAQARHA</sequence>
<dbReference type="AlphaFoldDB" id="A0A7R9XVN0"/>
<protein>
    <recommendedName>
        <fullName evidence="6">Aminotransferase class I/classII domain-containing protein</fullName>
    </recommendedName>
</protein>
<comment type="cofactor">
    <cofactor evidence="1">
        <name>pyridoxal 5'-phosphate</name>
        <dbReference type="ChEBI" id="CHEBI:597326"/>
    </cofactor>
</comment>
<keyword evidence="2" id="KW-0032">Aminotransferase</keyword>
<dbReference type="EMBL" id="HBDZ01001713">
    <property type="protein sequence ID" value="CAD8230160.1"/>
    <property type="molecule type" value="Transcribed_RNA"/>
</dbReference>
<gene>
    <name evidence="5" type="ORF">PCOL08062_LOCUS1365</name>
</gene>
<name>A0A7R9XVN0_9VIRI</name>
<evidence type="ECO:0000256" key="4">
    <source>
        <dbReference type="ARBA" id="ARBA00022898"/>
    </source>
</evidence>